<dbReference type="Proteomes" id="UP000188533">
    <property type="component" value="Unassembled WGS sequence"/>
</dbReference>
<evidence type="ECO:0000256" key="1">
    <source>
        <dbReference type="SAM" id="MobiDB-lite"/>
    </source>
</evidence>
<keyword evidence="3" id="KW-1185">Reference proteome</keyword>
<name>A0A1Q3DWC8_LENED</name>
<feature type="compositionally biased region" description="Polar residues" evidence="1">
    <location>
        <begin position="8"/>
        <end position="18"/>
    </location>
</feature>
<organism evidence="2 3">
    <name type="scientific">Lentinula edodes</name>
    <name type="common">Shiitake mushroom</name>
    <name type="synonym">Lentinus edodes</name>
    <dbReference type="NCBI Taxonomy" id="5353"/>
    <lineage>
        <taxon>Eukaryota</taxon>
        <taxon>Fungi</taxon>
        <taxon>Dikarya</taxon>
        <taxon>Basidiomycota</taxon>
        <taxon>Agaricomycotina</taxon>
        <taxon>Agaricomycetes</taxon>
        <taxon>Agaricomycetidae</taxon>
        <taxon>Agaricales</taxon>
        <taxon>Marasmiineae</taxon>
        <taxon>Omphalotaceae</taxon>
        <taxon>Lentinula</taxon>
    </lineage>
</organism>
<reference evidence="2 3" key="1">
    <citation type="submission" date="2016-08" db="EMBL/GenBank/DDBJ databases">
        <authorList>
            <consortium name="Lentinula edodes genome sequencing consortium"/>
            <person name="Sakamoto Y."/>
            <person name="Nakade K."/>
            <person name="Sato S."/>
            <person name="Yoshida Y."/>
            <person name="Miyazaki K."/>
            <person name="Natsume S."/>
            <person name="Konno N."/>
        </authorList>
    </citation>
    <scope>NUCLEOTIDE SEQUENCE [LARGE SCALE GENOMIC DNA]</scope>
    <source>
        <strain evidence="2 3">NBRC 111202</strain>
    </source>
</reference>
<evidence type="ECO:0000313" key="3">
    <source>
        <dbReference type="Proteomes" id="UP000188533"/>
    </source>
</evidence>
<evidence type="ECO:0000313" key="2">
    <source>
        <dbReference type="EMBL" id="GAV99270.1"/>
    </source>
</evidence>
<accession>A0A1Q3DWC8</accession>
<gene>
    <name evidence="2" type="ORF">LENED_000713</name>
</gene>
<dbReference type="EMBL" id="BDGU01000012">
    <property type="protein sequence ID" value="GAV99270.1"/>
    <property type="molecule type" value="Genomic_DNA"/>
</dbReference>
<feature type="region of interest" description="Disordered" evidence="1">
    <location>
        <begin position="65"/>
        <end position="120"/>
    </location>
</feature>
<protein>
    <recommendedName>
        <fullName evidence="4">BTB domain-containing protein</fullName>
    </recommendedName>
</protein>
<feature type="compositionally biased region" description="Polar residues" evidence="1">
    <location>
        <begin position="237"/>
        <end position="249"/>
    </location>
</feature>
<feature type="region of interest" description="Disordered" evidence="1">
    <location>
        <begin position="170"/>
        <end position="262"/>
    </location>
</feature>
<sequence>MMIPQAKPESTASHSTLKGPSLPPSRQESSDYDWFTSFIQKKGAMTPLESSPLSDYDCVLLSSPSSARSHISVRTPSPSAESQRPIDRSTTIYQPLTAIRPSSGHRSSDSNPESLLEDVERGRRLHGQPVTSRMRSPVPIVLPSPEHTWSPVLIRPPSYTSLDNRLTGLTATTDQRGASPISRLSTPQSLYESRPSTAMQELPPPNEERTNEASIHSSSVHSSRLPTSILAVRSPSPVYTRSSGSARSQSPPPVIPVLSNIPSTRTCSPSSIRAWSPPPFGNNVPRPFVYTPIPPSPSQSFMRYHSPRIAPFSNLPAVFTPSSAPELTPRLLGEPSRVIPPLCSGVPSLVSRMHDGTGVGTTKNDHTDSDPNFIPWVPPTPPPITPSVTSTILHRPHDHTWTGANWGPGQKGRFDPNHNSPWVPLRPPIAQTQGVVNASSSPNLHHQSSQFPQVTPYGSWNSPLQPFIPPVIPPPPPDTPKVNDSRCVCGPRGGFSDGSAGGVFGVGGYSGFGNGPSGAVWPVPPSFPAPTHPFPSTFHTIPSVPPSLPGFSHVSPSFPPGFIPTSQVSRIPDQPAAPNVVPLSPKYHHRYHFYDGSVLILVHNTLYKIHQCFFRHFTQLQLFHHSMQQGYTRSVDPRFESVFSIADVQGSQTIQLRGIECRQFDLVLSLFYPIDLLEPQPKTFADWSDILHVAHTIDIPPVRTLAISKISQLGPKVVPPVDKIVLADKYGIKEWFLPAYMELVGRMEDLSVEECEKLPSGGALLVDTLKDEVKEQIRMLVEEDSMYLPM</sequence>
<feature type="compositionally biased region" description="Polar residues" evidence="1">
    <location>
        <begin position="65"/>
        <end position="94"/>
    </location>
</feature>
<reference evidence="2 3" key="2">
    <citation type="submission" date="2017-02" db="EMBL/GenBank/DDBJ databases">
        <title>A genome survey and senescence transcriptome analysis in Lentinula edodes.</title>
        <authorList>
            <person name="Sakamoto Y."/>
            <person name="Nakade K."/>
            <person name="Sato S."/>
            <person name="Yoshida Y."/>
            <person name="Miyazaki K."/>
            <person name="Natsume S."/>
            <person name="Konno N."/>
        </authorList>
    </citation>
    <scope>NUCLEOTIDE SEQUENCE [LARGE SCALE GENOMIC DNA]</scope>
    <source>
        <strain evidence="2 3">NBRC 111202</strain>
    </source>
</reference>
<comment type="caution">
    <text evidence="2">The sequence shown here is derived from an EMBL/GenBank/DDBJ whole genome shotgun (WGS) entry which is preliminary data.</text>
</comment>
<feature type="region of interest" description="Disordered" evidence="1">
    <location>
        <begin position="1"/>
        <end position="30"/>
    </location>
</feature>
<evidence type="ECO:0008006" key="4">
    <source>
        <dbReference type="Google" id="ProtNLM"/>
    </source>
</evidence>
<proteinExistence type="predicted"/>
<dbReference type="AlphaFoldDB" id="A0A1Q3DWC8"/>
<feature type="compositionally biased region" description="Low complexity" evidence="1">
    <location>
        <begin position="214"/>
        <end position="223"/>
    </location>
</feature>
<feature type="compositionally biased region" description="Polar residues" evidence="1">
    <location>
        <begin position="170"/>
        <end position="199"/>
    </location>
</feature>